<evidence type="ECO:0000313" key="2">
    <source>
        <dbReference type="Proteomes" id="UP000290624"/>
    </source>
</evidence>
<name>A0A4Q2EEC9_9ACTN</name>
<sequence length="169" mass="18433">MRVSVHSEHPFALPPEDRDAARQLRGRLVAPVTLWASGQGPSCVGLTVSSLLVALGQPARLIALLDPDSDLVLDRETRMAITVLEEPDRYLAEAFAGAAPAPGGPFSRAQFEQTPWGPVLPNRSWVGVTWESERTMGWSLEVVATIDTVHLTTSTPWAHVRGRYRSLAD</sequence>
<organism evidence="1 2">
    <name type="scientific">Propioniciclava flava</name>
    <dbReference type="NCBI Taxonomy" id="2072026"/>
    <lineage>
        <taxon>Bacteria</taxon>
        <taxon>Bacillati</taxon>
        <taxon>Actinomycetota</taxon>
        <taxon>Actinomycetes</taxon>
        <taxon>Propionibacteriales</taxon>
        <taxon>Propionibacteriaceae</taxon>
        <taxon>Propioniciclava</taxon>
    </lineage>
</organism>
<reference evidence="1 2" key="1">
    <citation type="submission" date="2018-01" db="EMBL/GenBank/DDBJ databases">
        <title>Lactibacter flavus gen. nov., sp. nov., a novel bacterium of the family Propionibacteriaceae isolated from raw milk and dairy products.</title>
        <authorList>
            <person name="Wenning M."/>
            <person name="Breitenwieser F."/>
            <person name="Huptas C."/>
            <person name="von Neubeck M."/>
            <person name="Busse H.-J."/>
            <person name="Scherer S."/>
        </authorList>
    </citation>
    <scope>NUCLEOTIDE SEQUENCE [LARGE SCALE GENOMIC DNA]</scope>
    <source>
        <strain evidence="1 2">VG341</strain>
    </source>
</reference>
<evidence type="ECO:0000313" key="1">
    <source>
        <dbReference type="EMBL" id="RXW31930.1"/>
    </source>
</evidence>
<protein>
    <submittedName>
        <fullName evidence="1">Flavin reductase</fullName>
    </submittedName>
</protein>
<dbReference type="InterPro" id="IPR012349">
    <property type="entry name" value="Split_barrel_FMN-bd"/>
</dbReference>
<proteinExistence type="predicted"/>
<gene>
    <name evidence="1" type="ORF">C1706_10355</name>
</gene>
<keyword evidence="2" id="KW-1185">Reference proteome</keyword>
<dbReference type="EMBL" id="PPCV01000006">
    <property type="protein sequence ID" value="RXW31930.1"/>
    <property type="molecule type" value="Genomic_DNA"/>
</dbReference>
<dbReference type="Proteomes" id="UP000290624">
    <property type="component" value="Unassembled WGS sequence"/>
</dbReference>
<dbReference type="AlphaFoldDB" id="A0A4Q2EEC9"/>
<accession>A0A4Q2EEC9</accession>
<comment type="caution">
    <text evidence="1">The sequence shown here is derived from an EMBL/GenBank/DDBJ whole genome shotgun (WGS) entry which is preliminary data.</text>
</comment>
<dbReference type="SUPFAM" id="SSF50475">
    <property type="entry name" value="FMN-binding split barrel"/>
    <property type="match status" value="1"/>
</dbReference>
<dbReference type="Gene3D" id="2.30.110.10">
    <property type="entry name" value="Electron Transport, Fmn-binding Protein, Chain A"/>
    <property type="match status" value="1"/>
</dbReference>